<comment type="similarity">
    <text evidence="1">Belongs to the NmrA-type oxidoreductase family.</text>
</comment>
<dbReference type="Pfam" id="PF05368">
    <property type="entry name" value="NmrA"/>
    <property type="match status" value="1"/>
</dbReference>
<dbReference type="KEGG" id="clup:CLUP02_07882"/>
<keyword evidence="6" id="KW-1185">Reference proteome</keyword>
<feature type="compositionally biased region" description="Polar residues" evidence="3">
    <location>
        <begin position="1"/>
        <end position="15"/>
    </location>
</feature>
<evidence type="ECO:0000256" key="2">
    <source>
        <dbReference type="ARBA" id="ARBA00022857"/>
    </source>
</evidence>
<feature type="region of interest" description="Disordered" evidence="3">
    <location>
        <begin position="1"/>
        <end position="89"/>
    </location>
</feature>
<gene>
    <name evidence="5" type="ORF">CLUP02_07882</name>
</gene>
<keyword evidence="2" id="KW-0521">NADP</keyword>
<reference evidence="5" key="1">
    <citation type="journal article" date="2021" name="Mol. Plant Microbe Interact.">
        <title>Complete Genome Sequence of the Plant-Pathogenic Fungus Colletotrichum lupini.</title>
        <authorList>
            <person name="Baroncelli R."/>
            <person name="Pensec F."/>
            <person name="Da Lio D."/>
            <person name="Boufleur T."/>
            <person name="Vicente I."/>
            <person name="Sarrocco S."/>
            <person name="Picot A."/>
            <person name="Baraldi E."/>
            <person name="Sukno S."/>
            <person name="Thon M."/>
            <person name="Le Floch G."/>
        </authorList>
    </citation>
    <scope>NUCLEOTIDE SEQUENCE</scope>
    <source>
        <strain evidence="5">IMI 504893</strain>
    </source>
</reference>
<proteinExistence type="inferred from homology"/>
<protein>
    <recommendedName>
        <fullName evidence="4">NmrA-like domain-containing protein</fullName>
    </recommendedName>
</protein>
<dbReference type="GeneID" id="73341884"/>
<dbReference type="PANTHER" id="PTHR42748:SF7">
    <property type="entry name" value="NMRA LIKE REDOX SENSOR 1-RELATED"/>
    <property type="match status" value="1"/>
</dbReference>
<dbReference type="InterPro" id="IPR051164">
    <property type="entry name" value="NmrA-like_oxidored"/>
</dbReference>
<evidence type="ECO:0000313" key="6">
    <source>
        <dbReference type="Proteomes" id="UP000830671"/>
    </source>
</evidence>
<evidence type="ECO:0000256" key="1">
    <source>
        <dbReference type="ARBA" id="ARBA00006328"/>
    </source>
</evidence>
<accession>A0A9Q8SRU1</accession>
<dbReference type="GO" id="GO:0005634">
    <property type="term" value="C:nucleus"/>
    <property type="evidence" value="ECO:0007669"/>
    <property type="project" value="TreeGrafter"/>
</dbReference>
<dbReference type="InterPro" id="IPR008030">
    <property type="entry name" value="NmrA-like"/>
</dbReference>
<organism evidence="5 6">
    <name type="scientific">Colletotrichum lupini</name>
    <dbReference type="NCBI Taxonomy" id="145971"/>
    <lineage>
        <taxon>Eukaryota</taxon>
        <taxon>Fungi</taxon>
        <taxon>Dikarya</taxon>
        <taxon>Ascomycota</taxon>
        <taxon>Pezizomycotina</taxon>
        <taxon>Sordariomycetes</taxon>
        <taxon>Hypocreomycetidae</taxon>
        <taxon>Glomerellales</taxon>
        <taxon>Glomerellaceae</taxon>
        <taxon>Colletotrichum</taxon>
        <taxon>Colletotrichum acutatum species complex</taxon>
    </lineage>
</organism>
<evidence type="ECO:0000256" key="3">
    <source>
        <dbReference type="SAM" id="MobiDB-lite"/>
    </source>
</evidence>
<dbReference type="AlphaFoldDB" id="A0A9Q8SRU1"/>
<feature type="compositionally biased region" description="Low complexity" evidence="3">
    <location>
        <begin position="73"/>
        <end position="88"/>
    </location>
</feature>
<dbReference type="PANTHER" id="PTHR42748">
    <property type="entry name" value="NITROGEN METABOLITE REPRESSION PROTEIN NMRA FAMILY MEMBER"/>
    <property type="match status" value="1"/>
</dbReference>
<evidence type="ECO:0000313" key="5">
    <source>
        <dbReference type="EMBL" id="UQC82394.1"/>
    </source>
</evidence>
<dbReference type="EMBL" id="CP019476">
    <property type="protein sequence ID" value="UQC82394.1"/>
    <property type="molecule type" value="Genomic_DNA"/>
</dbReference>
<sequence length="340" mass="37721">MKVQSRITIANNDIYNTNNPHRRRNRPDGKRNNRSPRLNHQPAPNPRPHPLLTRSPSSPKSQALLKLFTDRQSSVSSSTITPTSSPITLIQGTPENPTPIFASHPDISALYLVTVPPGDEAQAIPLIDAAIAHKIPHIVFSSVDRGGDERSWTNPTPVPHFAAKHRVEVYLRDKTRGTQTRWTILRPAGFMDNYRAEAGVMGSVMGGLWATMPAGGRKMQLVSARDIGLFAARALIEGPGTEEEGGGWGGRALGLAGDEIGFDEAEEVFERVVGQRMPRTWGVVGRGVRWAFEDAGRSMEWFEEEGYKADVAMLRGMEPRLQTWETWLRESSGWVKDDEE</sequence>
<dbReference type="Gene3D" id="3.40.50.720">
    <property type="entry name" value="NAD(P)-binding Rossmann-like Domain"/>
    <property type="match status" value="1"/>
</dbReference>
<dbReference type="RefSeq" id="XP_049144017.1">
    <property type="nucleotide sequence ID" value="XM_049286874.1"/>
</dbReference>
<feature type="domain" description="NmrA-like" evidence="4">
    <location>
        <begin position="122"/>
        <end position="278"/>
    </location>
</feature>
<name>A0A9Q8SRU1_9PEZI</name>
<evidence type="ECO:0000259" key="4">
    <source>
        <dbReference type="Pfam" id="PF05368"/>
    </source>
</evidence>
<dbReference type="InterPro" id="IPR036291">
    <property type="entry name" value="NAD(P)-bd_dom_sf"/>
</dbReference>
<dbReference type="Proteomes" id="UP000830671">
    <property type="component" value="Chromosome 4"/>
</dbReference>
<dbReference type="SUPFAM" id="SSF51735">
    <property type="entry name" value="NAD(P)-binding Rossmann-fold domains"/>
    <property type="match status" value="1"/>
</dbReference>